<evidence type="ECO:0000256" key="1">
    <source>
        <dbReference type="SAM" id="Phobius"/>
    </source>
</evidence>
<evidence type="ECO:0000313" key="3">
    <source>
        <dbReference type="Proteomes" id="UP000176967"/>
    </source>
</evidence>
<feature type="transmembrane region" description="Helical" evidence="1">
    <location>
        <begin position="13"/>
        <end position="31"/>
    </location>
</feature>
<keyword evidence="1" id="KW-0472">Membrane</keyword>
<evidence type="ECO:0000313" key="2">
    <source>
        <dbReference type="EMBL" id="OGC62574.1"/>
    </source>
</evidence>
<dbReference type="Proteomes" id="UP000176967">
    <property type="component" value="Unassembled WGS sequence"/>
</dbReference>
<organism evidence="2 3">
    <name type="scientific">candidate division WWE3 bacterium RIFCSPLOWO2_01_FULL_53_14</name>
    <dbReference type="NCBI Taxonomy" id="1802628"/>
    <lineage>
        <taxon>Bacteria</taxon>
        <taxon>Katanobacteria</taxon>
    </lineage>
</organism>
<dbReference type="STRING" id="1802628.A2890_02025"/>
<protein>
    <submittedName>
        <fullName evidence="2">Uncharacterized protein</fullName>
    </submittedName>
</protein>
<name>A0A1F4VZI5_UNCKA</name>
<comment type="caution">
    <text evidence="2">The sequence shown here is derived from an EMBL/GenBank/DDBJ whole genome shotgun (WGS) entry which is preliminary data.</text>
</comment>
<gene>
    <name evidence="2" type="ORF">A2890_02025</name>
</gene>
<sequence>MALYEFAATVRRGIIYLALGILAATILYFLYRLAVNIYLTINPPPEPPPTVGFGKLPKLRLPALTITGDPTYTLDTATGGLPEFDDRTEVVAVTMPQPTLLGEQKARTLANELDFGGEGTLSSDKKTLTFQDATDGRTLAVDVTTQNFNLSTSFGRIRTLPKGSAPSGSEAVKTAQERLNSLGLLKFGFDTGNQTTGFRAISGEAEVVAGSISEAHFTEVNFFRSLTEVSATNYPILPPDPQQGLIQVWVTAGLKPEINNVLKISYRAQETELDKTQIETYPLLDVAEAWRDVQNRQGIAFVGTTDALTSIQITKVELAYFDDPVYQPYLQPIYVFSGVAKTTGNKEVEFVAYSQAVSSEWIEE</sequence>
<dbReference type="AlphaFoldDB" id="A0A1F4VZI5"/>
<dbReference type="EMBL" id="MEVL01000007">
    <property type="protein sequence ID" value="OGC62574.1"/>
    <property type="molecule type" value="Genomic_DNA"/>
</dbReference>
<keyword evidence="1" id="KW-0812">Transmembrane</keyword>
<proteinExistence type="predicted"/>
<accession>A0A1F4VZI5</accession>
<reference evidence="2 3" key="1">
    <citation type="journal article" date="2016" name="Nat. Commun.">
        <title>Thousands of microbial genomes shed light on interconnected biogeochemical processes in an aquifer system.</title>
        <authorList>
            <person name="Anantharaman K."/>
            <person name="Brown C.T."/>
            <person name="Hug L.A."/>
            <person name="Sharon I."/>
            <person name="Castelle C.J."/>
            <person name="Probst A.J."/>
            <person name="Thomas B.C."/>
            <person name="Singh A."/>
            <person name="Wilkins M.J."/>
            <person name="Karaoz U."/>
            <person name="Brodie E.L."/>
            <person name="Williams K.H."/>
            <person name="Hubbard S.S."/>
            <person name="Banfield J.F."/>
        </authorList>
    </citation>
    <scope>NUCLEOTIDE SEQUENCE [LARGE SCALE GENOMIC DNA]</scope>
</reference>
<keyword evidence="1" id="KW-1133">Transmembrane helix</keyword>